<dbReference type="AlphaFoldDB" id="A0A5B8M0C4"/>
<proteinExistence type="predicted"/>
<dbReference type="KEGG" id="huw:FPZ11_01800"/>
<protein>
    <submittedName>
        <fullName evidence="2">DUF4037 domain-containing protein</fullName>
    </submittedName>
</protein>
<dbReference type="RefSeq" id="WP_146317874.1">
    <property type="nucleotide sequence ID" value="NZ_CP042305.1"/>
</dbReference>
<evidence type="ECO:0000313" key="2">
    <source>
        <dbReference type="EMBL" id="QDZ13696.1"/>
    </source>
</evidence>
<dbReference type="Pfam" id="PF13228">
    <property type="entry name" value="DUF4037"/>
    <property type="match status" value="1"/>
</dbReference>
<dbReference type="OrthoDB" id="3030at2"/>
<organism evidence="2 3">
    <name type="scientific">Humibacter ginsenosidimutans</name>
    <dbReference type="NCBI Taxonomy" id="2599293"/>
    <lineage>
        <taxon>Bacteria</taxon>
        <taxon>Bacillati</taxon>
        <taxon>Actinomycetota</taxon>
        <taxon>Actinomycetes</taxon>
        <taxon>Micrococcales</taxon>
        <taxon>Microbacteriaceae</taxon>
        <taxon>Humibacter</taxon>
    </lineage>
</organism>
<name>A0A5B8M0C4_9MICO</name>
<evidence type="ECO:0000259" key="1">
    <source>
        <dbReference type="Pfam" id="PF13228"/>
    </source>
</evidence>
<keyword evidence="3" id="KW-1185">Reference proteome</keyword>
<dbReference type="InterPro" id="IPR025117">
    <property type="entry name" value="DUF4037"/>
</dbReference>
<feature type="domain" description="DUF4037" evidence="1">
    <location>
        <begin position="130"/>
        <end position="228"/>
    </location>
</feature>
<gene>
    <name evidence="2" type="ORF">FPZ11_01800</name>
</gene>
<dbReference type="EMBL" id="CP042305">
    <property type="protein sequence ID" value="QDZ13696.1"/>
    <property type="molecule type" value="Genomic_DNA"/>
</dbReference>
<evidence type="ECO:0000313" key="3">
    <source>
        <dbReference type="Proteomes" id="UP000320216"/>
    </source>
</evidence>
<dbReference type="Proteomes" id="UP000320216">
    <property type="component" value="Chromosome"/>
</dbReference>
<sequence>MTSDAETGIELSRRYFAEVVGPIVAHRFPSMKVAAGRLGTGSDVLGFDDDTSRDHDWGLRLSLFVPQESVAAVTAELDEKLPERFRGQPTRFAFTGENALRHHVEVGTVTDFLIDRLGFDPRSEMSVPDWLSLSGQAVLEATGGPVFVDQSGELETARRALEWYPDDIWRYVLACDWDRIGQELPLMGRAADVGDDIGSRIIAARLAAVVLHLAFMIERRWPPYAKWLGSAFDRLPCARDMRTAIYDVIAGDDAGERQRGIAEALDGLLERQNALGLTTSRRALIPFWDRPYLHPDPAIAARLLDGIATPDVRMLPRGRGAVEQRTSNVDVLVDPAARRAAVAI</sequence>
<accession>A0A5B8M0C4</accession>
<reference evidence="2 3" key="1">
    <citation type="submission" date="2019-07" db="EMBL/GenBank/DDBJ databases">
        <title>Full genome sequence of Humibacter sp. WJ7-1.</title>
        <authorList>
            <person name="Im W.-T."/>
        </authorList>
    </citation>
    <scope>NUCLEOTIDE SEQUENCE [LARGE SCALE GENOMIC DNA]</scope>
    <source>
        <strain evidence="2 3">WJ7-1</strain>
    </source>
</reference>